<name>A0AAD3DBX1_9STRA</name>
<comment type="caution">
    <text evidence="1">The sequence shown here is derived from an EMBL/GenBank/DDBJ whole genome shotgun (WGS) entry which is preliminary data.</text>
</comment>
<reference evidence="1 2" key="1">
    <citation type="journal article" date="2021" name="Sci. Rep.">
        <title>The genome of the diatom Chaetoceros tenuissimus carries an ancient integrated fragment of an extant virus.</title>
        <authorList>
            <person name="Hongo Y."/>
            <person name="Kimura K."/>
            <person name="Takaki Y."/>
            <person name="Yoshida Y."/>
            <person name="Baba S."/>
            <person name="Kobayashi G."/>
            <person name="Nagasaki K."/>
            <person name="Hano T."/>
            <person name="Tomaru Y."/>
        </authorList>
    </citation>
    <scope>NUCLEOTIDE SEQUENCE [LARGE SCALE GENOMIC DNA]</scope>
    <source>
        <strain evidence="1 2">NIES-3715</strain>
    </source>
</reference>
<dbReference type="AlphaFoldDB" id="A0AAD3DBX1"/>
<dbReference type="EMBL" id="BLLK01000074">
    <property type="protein sequence ID" value="GFH61553.1"/>
    <property type="molecule type" value="Genomic_DNA"/>
</dbReference>
<protein>
    <submittedName>
        <fullName evidence="1">Uncharacterized protein</fullName>
    </submittedName>
</protein>
<gene>
    <name evidence="1" type="ORF">CTEN210_18029</name>
</gene>
<proteinExistence type="predicted"/>
<evidence type="ECO:0000313" key="2">
    <source>
        <dbReference type="Proteomes" id="UP001054902"/>
    </source>
</evidence>
<organism evidence="1 2">
    <name type="scientific">Chaetoceros tenuissimus</name>
    <dbReference type="NCBI Taxonomy" id="426638"/>
    <lineage>
        <taxon>Eukaryota</taxon>
        <taxon>Sar</taxon>
        <taxon>Stramenopiles</taxon>
        <taxon>Ochrophyta</taxon>
        <taxon>Bacillariophyta</taxon>
        <taxon>Coscinodiscophyceae</taxon>
        <taxon>Chaetocerotophycidae</taxon>
        <taxon>Chaetocerotales</taxon>
        <taxon>Chaetocerotaceae</taxon>
        <taxon>Chaetoceros</taxon>
    </lineage>
</organism>
<keyword evidence="2" id="KW-1185">Reference proteome</keyword>
<dbReference type="Proteomes" id="UP001054902">
    <property type="component" value="Unassembled WGS sequence"/>
</dbReference>
<sequence length="106" mass="11881">MNSQGSASKHKKYVSLNMKILSIVVLVSWVGVQSSAKISLRRRKLQKDSEEVDGKWVQLGADLERIWGTTMLGQMREASVDMSDDTAMSSQLEKPRFLSITRIAIP</sequence>
<evidence type="ECO:0000313" key="1">
    <source>
        <dbReference type="EMBL" id="GFH61553.1"/>
    </source>
</evidence>
<accession>A0AAD3DBX1</accession>